<evidence type="ECO:0000313" key="4">
    <source>
        <dbReference type="EMBL" id="SHJ27953.1"/>
    </source>
</evidence>
<feature type="signal peptide" evidence="3">
    <location>
        <begin position="1"/>
        <end position="32"/>
    </location>
</feature>
<dbReference type="Gene3D" id="3.20.20.80">
    <property type="entry name" value="Glycosidases"/>
    <property type="match status" value="1"/>
</dbReference>
<dbReference type="Pfam" id="PF01183">
    <property type="entry name" value="Glyco_hydro_25"/>
    <property type="match status" value="1"/>
</dbReference>
<keyword evidence="3" id="KW-0732">Signal</keyword>
<accession>A0ABY1IK09</accession>
<proteinExistence type="inferred from homology"/>
<comment type="caution">
    <text evidence="4">The sequence shown here is derived from an EMBL/GenBank/DDBJ whole genome shotgun (WGS) entry which is preliminary data.</text>
</comment>
<organism evidence="4 5">
    <name type="scientific">Aureimonas altamirensis DSM 21988</name>
    <dbReference type="NCBI Taxonomy" id="1121026"/>
    <lineage>
        <taxon>Bacteria</taxon>
        <taxon>Pseudomonadati</taxon>
        <taxon>Pseudomonadota</taxon>
        <taxon>Alphaproteobacteria</taxon>
        <taxon>Hyphomicrobiales</taxon>
        <taxon>Aurantimonadaceae</taxon>
        <taxon>Aureimonas</taxon>
    </lineage>
</organism>
<dbReference type="SUPFAM" id="SSF51445">
    <property type="entry name" value="(Trans)glycosidases"/>
    <property type="match status" value="1"/>
</dbReference>
<dbReference type="RefSeq" id="WP_073469194.1">
    <property type="nucleotide sequence ID" value="NZ_FQZC01000002.1"/>
</dbReference>
<feature type="region of interest" description="Disordered" evidence="2">
    <location>
        <begin position="327"/>
        <end position="355"/>
    </location>
</feature>
<comment type="similarity">
    <text evidence="1">Belongs to the glycosyl hydrolase 25 family.</text>
</comment>
<evidence type="ECO:0000256" key="1">
    <source>
        <dbReference type="ARBA" id="ARBA00010646"/>
    </source>
</evidence>
<dbReference type="InterPro" id="IPR017853">
    <property type="entry name" value="GH"/>
</dbReference>
<keyword evidence="4" id="KW-0378">Hydrolase</keyword>
<evidence type="ECO:0000256" key="2">
    <source>
        <dbReference type="SAM" id="MobiDB-lite"/>
    </source>
</evidence>
<dbReference type="GO" id="GO:0016787">
    <property type="term" value="F:hydrolase activity"/>
    <property type="evidence" value="ECO:0007669"/>
    <property type="project" value="UniProtKB-KW"/>
</dbReference>
<protein>
    <submittedName>
        <fullName evidence="4">Glycosyl hydrolases family 25</fullName>
    </submittedName>
</protein>
<gene>
    <name evidence="4" type="ORF">SAMN02745911_2260</name>
</gene>
<dbReference type="EMBL" id="FQZC01000002">
    <property type="protein sequence ID" value="SHJ27953.1"/>
    <property type="molecule type" value="Genomic_DNA"/>
</dbReference>
<keyword evidence="5" id="KW-1185">Reference proteome</keyword>
<evidence type="ECO:0000313" key="5">
    <source>
        <dbReference type="Proteomes" id="UP000184290"/>
    </source>
</evidence>
<sequence length="480" mass="52800">MRKPAAALKAAMHWTAAIAASLVVIATTPASAAWNQPWKNEDRALVIDAYEFNPIDWVELTSDERIAGFINKASDGLPPSWSCRGLSGDDEKLCKNRWWKYSVTRELYQTRRAMAKQLGLKWGAYHLARPGNPREQADHFLDFAEPTEDDLIALDIEDISPEWMSLADAEIFADQIKLRTGRYPVLYTNGNTAAYIDKNQKAYPLLSRLPLWYARYRDDITGLFPENTWPDYALWQFSSMHNCSERSCPYRVQGAQTDIDVNVSPLSVAELKKAWPFPELVRDLPADEGTLMAQAASPSPVVNAFGPSDDIARPDPLALLTAVARREHAGQERQPILSSLTGSPRTDPDMPGDRHGGPVDAMAETFQKLGTKMQRVWAVLADDDTADVPMRGQYRHPVASSAGDAAPRIPAEARSFIIEQMRKVQDAPEKKAGIADDASAVAALVDSDTERGGRLTGAAVAVQALAASGGRVAQAFDLTR</sequence>
<feature type="chain" id="PRO_5047035647" evidence="3">
    <location>
        <begin position="33"/>
        <end position="480"/>
    </location>
</feature>
<dbReference type="InterPro" id="IPR002053">
    <property type="entry name" value="Glyco_hydro_25"/>
</dbReference>
<dbReference type="CDD" id="cd00599">
    <property type="entry name" value="GH25_muramidase"/>
    <property type="match status" value="1"/>
</dbReference>
<evidence type="ECO:0000256" key="3">
    <source>
        <dbReference type="SAM" id="SignalP"/>
    </source>
</evidence>
<dbReference type="PROSITE" id="PS51904">
    <property type="entry name" value="GLYCOSYL_HYDROL_F25_2"/>
    <property type="match status" value="1"/>
</dbReference>
<feature type="compositionally biased region" description="Basic and acidic residues" evidence="2">
    <location>
        <begin position="346"/>
        <end position="355"/>
    </location>
</feature>
<dbReference type="Proteomes" id="UP000184290">
    <property type="component" value="Unassembled WGS sequence"/>
</dbReference>
<name>A0ABY1IK09_9HYPH</name>
<reference evidence="4 5" key="1">
    <citation type="submission" date="2016-11" db="EMBL/GenBank/DDBJ databases">
        <authorList>
            <person name="Varghese N."/>
            <person name="Submissions S."/>
        </authorList>
    </citation>
    <scope>NUCLEOTIDE SEQUENCE [LARGE SCALE GENOMIC DNA]</scope>
    <source>
        <strain evidence="4 5">DSM 21988</strain>
    </source>
</reference>